<sequence length="264" mass="29632">MSGAFTDLRHLQARIRNLIEMRPELSVRAVAKLTEIAEELEESSRVETTPASIRSSDFDKITDGFKSFKRRTYLKNPELMNQLRTGQWPKFMIVACADSRVCPTTILGLQPGDAFVIRNVANLVPPFEKAGNPSVGSAVEYAVLHLKVSHILVIGHRACGGIGALVKMTPDDGKYSTQFIERWMEIGKPARESIHIKQLRGKNEKVDDICKTCEKESVNNSLANLLTYPFLVDAVMSDRISLHGGYYDHIAGTFQKWDYDVVEF</sequence>
<organism evidence="10 11">
    <name type="scientific">Marchantia polymorpha subsp. ruderalis</name>
    <dbReference type="NCBI Taxonomy" id="1480154"/>
    <lineage>
        <taxon>Eukaryota</taxon>
        <taxon>Viridiplantae</taxon>
        <taxon>Streptophyta</taxon>
        <taxon>Embryophyta</taxon>
        <taxon>Marchantiophyta</taxon>
        <taxon>Marchantiopsida</taxon>
        <taxon>Marchantiidae</taxon>
        <taxon>Marchantiales</taxon>
        <taxon>Marchantiaceae</taxon>
        <taxon>Marchantia</taxon>
    </lineage>
</organism>
<dbReference type="GO" id="GO:0015976">
    <property type="term" value="P:carbon utilization"/>
    <property type="evidence" value="ECO:0007669"/>
    <property type="project" value="InterPro"/>
</dbReference>
<dbReference type="EMBL" id="LVLJ01000312">
    <property type="protein sequence ID" value="OAE34792.1"/>
    <property type="molecule type" value="Genomic_DNA"/>
</dbReference>
<dbReference type="Proteomes" id="UP000077202">
    <property type="component" value="Unassembled WGS sequence"/>
</dbReference>
<protein>
    <recommendedName>
        <fullName evidence="3 8">Carbonic anhydrase</fullName>
        <ecNumber evidence="3 8">4.2.1.1</ecNumber>
    </recommendedName>
    <alternativeName>
        <fullName evidence="8">Carbonate dehydratase</fullName>
    </alternativeName>
</protein>
<dbReference type="GO" id="GO:0008270">
    <property type="term" value="F:zinc ion binding"/>
    <property type="evidence" value="ECO:0007669"/>
    <property type="project" value="UniProtKB-UniRule"/>
</dbReference>
<accession>A0A176WR70</accession>
<dbReference type="InterPro" id="IPR001765">
    <property type="entry name" value="Carbonic_anhydrase"/>
</dbReference>
<comment type="similarity">
    <text evidence="2 8">Belongs to the beta-class carbonic anhydrase family.</text>
</comment>
<evidence type="ECO:0000256" key="1">
    <source>
        <dbReference type="ARBA" id="ARBA00002904"/>
    </source>
</evidence>
<dbReference type="Pfam" id="PF00484">
    <property type="entry name" value="Pro_CA"/>
    <property type="match status" value="1"/>
</dbReference>
<keyword evidence="11" id="KW-1185">Reference proteome</keyword>
<dbReference type="Proteomes" id="UP001162541">
    <property type="component" value="Chromosome 3"/>
</dbReference>
<evidence type="ECO:0000313" key="11">
    <source>
        <dbReference type="Proteomes" id="UP000077202"/>
    </source>
</evidence>
<keyword evidence="5 8" id="KW-0456">Lyase</keyword>
<comment type="cofactor">
    <cofactor evidence="7">
        <name>Zn(2+)</name>
        <dbReference type="ChEBI" id="CHEBI:29105"/>
    </cofactor>
    <text evidence="7">Binds 1 zinc ion per subunit.</text>
</comment>
<comment type="catalytic activity">
    <reaction evidence="6 8">
        <text>hydrogencarbonate + H(+) = CO2 + H2O</text>
        <dbReference type="Rhea" id="RHEA:10748"/>
        <dbReference type="ChEBI" id="CHEBI:15377"/>
        <dbReference type="ChEBI" id="CHEBI:15378"/>
        <dbReference type="ChEBI" id="CHEBI:16526"/>
        <dbReference type="ChEBI" id="CHEBI:17544"/>
        <dbReference type="EC" id="4.2.1.1"/>
    </reaction>
</comment>
<dbReference type="EMBL" id="AP019868">
    <property type="protein sequence ID" value="BBN04943.1"/>
    <property type="molecule type" value="Genomic_DNA"/>
</dbReference>
<dbReference type="PANTHER" id="PTHR11002:SF56">
    <property type="entry name" value="BETA CARBONIC ANHYDRASE 2, CHLOROPLASTIC"/>
    <property type="match status" value="1"/>
</dbReference>
<evidence type="ECO:0000313" key="10">
    <source>
        <dbReference type="EMBL" id="OAE34792.1"/>
    </source>
</evidence>
<reference evidence="12" key="3">
    <citation type="journal article" date="2020" name="Curr. Biol.">
        <title>Chromatin organization in early land plants reveals an ancestral association between H3K27me3, transposons, and constitutive heterochromatin.</title>
        <authorList>
            <person name="Montgomery S.A."/>
            <person name="Tanizawa Y."/>
            <person name="Galik B."/>
            <person name="Wang N."/>
            <person name="Ito T."/>
            <person name="Mochizuki T."/>
            <person name="Akimcheva S."/>
            <person name="Bowman J.L."/>
            <person name="Cognat V."/>
            <person name="Marechal-Drouard L."/>
            <person name="Ekker H."/>
            <person name="Hong S.F."/>
            <person name="Kohchi T."/>
            <person name="Lin S.S."/>
            <person name="Liu L.D."/>
            <person name="Nakamura Y."/>
            <person name="Valeeva L.R."/>
            <person name="Shakirov E.V."/>
            <person name="Shippen D.E."/>
            <person name="Wei W.L."/>
            <person name="Yagura M."/>
            <person name="Yamaoka S."/>
            <person name="Yamato K.T."/>
            <person name="Liu C."/>
            <person name="Berger F."/>
        </authorList>
    </citation>
    <scope>NUCLEOTIDE SEQUENCE [LARGE SCALE GENOMIC DNA]</scope>
    <source>
        <strain evidence="12">Tak-1</strain>
    </source>
</reference>
<evidence type="ECO:0000256" key="6">
    <source>
        <dbReference type="ARBA" id="ARBA00048348"/>
    </source>
</evidence>
<dbReference type="PANTHER" id="PTHR11002">
    <property type="entry name" value="CARBONIC ANHYDRASE"/>
    <property type="match status" value="1"/>
</dbReference>
<comment type="function">
    <text evidence="1 8">Reversible hydration of carbon dioxide.</text>
</comment>
<reference evidence="10 11" key="1">
    <citation type="submission" date="2016-03" db="EMBL/GenBank/DDBJ databases">
        <title>Mechanisms controlling the formation of the plant cell surface in tip-growing cells are functionally conserved among land plants.</title>
        <authorList>
            <person name="Honkanen S."/>
            <person name="Jones V.A."/>
            <person name="Morieri G."/>
            <person name="Champion C."/>
            <person name="Hetherington A.J."/>
            <person name="Kelly S."/>
            <person name="Saint-Marcoux D."/>
            <person name="Proust H."/>
            <person name="Prescott H."/>
            <person name="Dolan L."/>
        </authorList>
    </citation>
    <scope>NUCLEOTIDE SEQUENCE [LARGE SCALE GENOMIC DNA]</scope>
    <source>
        <strain evidence="11">cv. Tak-1 and cv. Tak-2</strain>
        <tissue evidence="10">Whole gametophyte</tissue>
    </source>
</reference>
<dbReference type="CDD" id="cd00884">
    <property type="entry name" value="beta_CA_cladeB"/>
    <property type="match status" value="1"/>
</dbReference>
<feature type="binding site" evidence="7">
    <location>
        <position position="159"/>
    </location>
    <ligand>
        <name>Zn(2+)</name>
        <dbReference type="ChEBI" id="CHEBI:29105"/>
    </ligand>
</feature>
<evidence type="ECO:0000256" key="5">
    <source>
        <dbReference type="ARBA" id="ARBA00023239"/>
    </source>
</evidence>
<gene>
    <name evidence="10" type="ORF">AXG93_2528s1580</name>
    <name evidence="9" type="ORF">Mp_3g08980</name>
</gene>
<dbReference type="InterPro" id="IPR015892">
    <property type="entry name" value="Carbonic_anhydrase_CS"/>
</dbReference>
<keyword evidence="4 7" id="KW-0862">Zinc</keyword>
<dbReference type="SMART" id="SM00947">
    <property type="entry name" value="Pro_CA"/>
    <property type="match status" value="1"/>
</dbReference>
<dbReference type="FunFam" id="3.40.1050.10:FF:000003">
    <property type="entry name" value="Carbonic anhydrase"/>
    <property type="match status" value="1"/>
</dbReference>
<dbReference type="InterPro" id="IPR036874">
    <property type="entry name" value="Carbonic_anhydrase_sf"/>
</dbReference>
<dbReference type="EC" id="4.2.1.1" evidence="3 8"/>
<dbReference type="InterPro" id="IPR045066">
    <property type="entry name" value="Beta_CA_cladeB"/>
</dbReference>
<feature type="binding site" evidence="7">
    <location>
        <position position="98"/>
    </location>
    <ligand>
        <name>Zn(2+)</name>
        <dbReference type="ChEBI" id="CHEBI:29105"/>
    </ligand>
</feature>
<reference evidence="9" key="2">
    <citation type="journal article" date="2019" name="Curr. Biol.">
        <title>Chromatin organization in early land plants reveals an ancestral association between H3K27me3, transposons, and constitutive heterochromatin.</title>
        <authorList>
            <person name="Montgomery S.A."/>
            <person name="Tanizawa Y."/>
            <person name="Galik B."/>
            <person name="Wang N."/>
            <person name="Ito T."/>
            <person name="Mochizuki T."/>
            <person name="Akimcheva S."/>
            <person name="Bowman J."/>
            <person name="Cognat V."/>
            <person name="Drouard L."/>
            <person name="Ekker H."/>
            <person name="Houng S."/>
            <person name="Kohchi T."/>
            <person name="Lin S."/>
            <person name="Liu L.D."/>
            <person name="Nakamura Y."/>
            <person name="Valeeva L.R."/>
            <person name="Shakirov E.V."/>
            <person name="Shippen D.E."/>
            <person name="Wei W."/>
            <person name="Yagura M."/>
            <person name="Yamaoka S."/>
            <person name="Yamato K.T."/>
            <person name="Liu C."/>
            <person name="Berger F."/>
        </authorList>
    </citation>
    <scope>NUCLEOTIDE SEQUENCE [LARGE SCALE GENOMIC DNA]</scope>
    <source>
        <strain evidence="9">Tak-1</strain>
    </source>
</reference>
<dbReference type="AlphaFoldDB" id="A0A176WR70"/>
<evidence type="ECO:0000256" key="2">
    <source>
        <dbReference type="ARBA" id="ARBA00006217"/>
    </source>
</evidence>
<feature type="binding site" evidence="7">
    <location>
        <position position="96"/>
    </location>
    <ligand>
        <name>Zn(2+)</name>
        <dbReference type="ChEBI" id="CHEBI:29105"/>
    </ligand>
</feature>
<evidence type="ECO:0000256" key="8">
    <source>
        <dbReference type="RuleBase" id="RU003956"/>
    </source>
</evidence>
<evidence type="ECO:0000256" key="4">
    <source>
        <dbReference type="ARBA" id="ARBA00022833"/>
    </source>
</evidence>
<evidence type="ECO:0000313" key="9">
    <source>
        <dbReference type="EMBL" id="BBN04943.1"/>
    </source>
</evidence>
<keyword evidence="7" id="KW-0479">Metal-binding</keyword>
<name>A0A176WR70_MARPO</name>
<evidence type="ECO:0000256" key="3">
    <source>
        <dbReference type="ARBA" id="ARBA00012925"/>
    </source>
</evidence>
<evidence type="ECO:0000313" key="12">
    <source>
        <dbReference type="Proteomes" id="UP001162541"/>
    </source>
</evidence>
<feature type="binding site" evidence="7">
    <location>
        <position position="156"/>
    </location>
    <ligand>
        <name>Zn(2+)</name>
        <dbReference type="ChEBI" id="CHEBI:29105"/>
    </ligand>
</feature>
<dbReference type="PROSITE" id="PS00705">
    <property type="entry name" value="PROK_CO2_ANHYDRASE_2"/>
    <property type="match status" value="1"/>
</dbReference>
<dbReference type="Gene3D" id="3.40.1050.10">
    <property type="entry name" value="Carbonic anhydrase"/>
    <property type="match status" value="1"/>
</dbReference>
<evidence type="ECO:0000256" key="7">
    <source>
        <dbReference type="PIRSR" id="PIRSR601765-1"/>
    </source>
</evidence>
<dbReference type="SUPFAM" id="SSF53056">
    <property type="entry name" value="beta-carbonic anhydrase, cab"/>
    <property type="match status" value="1"/>
</dbReference>
<proteinExistence type="inferred from homology"/>
<dbReference type="GO" id="GO:0004089">
    <property type="term" value="F:carbonate dehydratase activity"/>
    <property type="evidence" value="ECO:0007669"/>
    <property type="project" value="UniProtKB-UniRule"/>
</dbReference>
<dbReference type="PROSITE" id="PS00704">
    <property type="entry name" value="PROK_CO2_ANHYDRASE_1"/>
    <property type="match status" value="1"/>
</dbReference>